<name>R4UFJ5_9MOLU</name>
<dbReference type="PATRIC" id="fig|1276227.3.peg.344"/>
<evidence type="ECO:0008006" key="3">
    <source>
        <dbReference type="Google" id="ProtNLM"/>
    </source>
</evidence>
<keyword evidence="2" id="KW-1185">Reference proteome</keyword>
<accession>R4UFJ5</accession>
<evidence type="ECO:0000313" key="2">
    <source>
        <dbReference type="Proteomes" id="UP000013964"/>
    </source>
</evidence>
<dbReference type="HOGENOM" id="CLU_2345267_0_0_14"/>
<dbReference type="STRING" id="1276227.SCHRY_v1c03450"/>
<proteinExistence type="predicted"/>
<dbReference type="AlphaFoldDB" id="R4UFJ5"/>
<dbReference type="EMBL" id="CP005077">
    <property type="protein sequence ID" value="AGM24930.1"/>
    <property type="molecule type" value="Genomic_DNA"/>
</dbReference>
<dbReference type="KEGG" id="scr:SCHRY_v1c03450"/>
<dbReference type="Proteomes" id="UP000013964">
    <property type="component" value="Chromosome"/>
</dbReference>
<dbReference type="eggNOG" id="COG2963">
    <property type="taxonomic scope" value="Bacteria"/>
</dbReference>
<reference evidence="1 2" key="1">
    <citation type="journal article" date="2013" name="Genome Biol. Evol.">
        <title>Complete genomes of two dipteran-associated spiroplasmas provided insights into the origin, dynamics, and impacts of viral invasion in spiroplasma.</title>
        <authorList>
            <person name="Ku C."/>
            <person name="Lo W.S."/>
            <person name="Chen L.L."/>
            <person name="Kuo C.H."/>
        </authorList>
    </citation>
    <scope>NUCLEOTIDE SEQUENCE [LARGE SCALE GENOMIC DNA]</scope>
    <source>
        <strain evidence="1 2">DF-1</strain>
    </source>
</reference>
<organism evidence="1 2">
    <name type="scientific">Spiroplasma chrysopicola DF-1</name>
    <dbReference type="NCBI Taxonomy" id="1276227"/>
    <lineage>
        <taxon>Bacteria</taxon>
        <taxon>Bacillati</taxon>
        <taxon>Mycoplasmatota</taxon>
        <taxon>Mollicutes</taxon>
        <taxon>Entomoplasmatales</taxon>
        <taxon>Spiroplasmataceae</taxon>
        <taxon>Spiroplasma</taxon>
    </lineage>
</organism>
<protein>
    <recommendedName>
        <fullName evidence="3">Transposase</fullName>
    </recommendedName>
</protein>
<sequence length="97" mass="11727">MFKRNICIDDDFSATDISKKYEIPIGTIWRWVNLYKYRGSYRYDREGGICDQLEPLIKPYFRMPLNVNLQNYNKAEQIRTLHSKELSYDDIIRELNL</sequence>
<evidence type="ECO:0000313" key="1">
    <source>
        <dbReference type="EMBL" id="AGM24930.1"/>
    </source>
</evidence>
<gene>
    <name evidence="1" type="ORF">SCHRY_v1c03450</name>
</gene>